<reference evidence="1" key="1">
    <citation type="submission" date="2011-11" db="EMBL/GenBank/DDBJ databases">
        <title>Decoding the brain transcriptome of the Eastern honeybee (Apis cerana) based on pyrosequencing.</title>
        <authorList>
            <person name="Sun L."/>
            <person name="Zheng H."/>
            <person name="Wang Y."/>
            <person name="Xie X."/>
            <person name="Zhu Y."/>
            <person name="Gu W."/>
            <person name="Wang S."/>
        </authorList>
    </citation>
    <scope>NUCLEOTIDE SEQUENCE</scope>
    <source>
        <tissue evidence="1">Brain</tissue>
    </source>
</reference>
<evidence type="ECO:0000313" key="1">
    <source>
        <dbReference type="EMBL" id="AEY61109.1"/>
    </source>
</evidence>
<protein>
    <submittedName>
        <fullName evidence="1">PI-3-kinase-related kinase SMG-1</fullName>
    </submittedName>
</protein>
<dbReference type="GO" id="GO:0016301">
    <property type="term" value="F:kinase activity"/>
    <property type="evidence" value="ECO:0007669"/>
    <property type="project" value="UniProtKB-KW"/>
</dbReference>
<accession>V9ILF1</accession>
<gene>
    <name evidence="1" type="ORF">ACCB11103</name>
</gene>
<sequence>MSDVRILLRTMVKQENIDGLQEFLSSYRSFTESISAIVKELESDSLDANRGRSIKEELENMATVAPTLYNELLEFANEKKTNLKISENKER</sequence>
<name>V9ILF1_APICE</name>
<dbReference type="EMBL" id="JR049882">
    <property type="protein sequence ID" value="AEY61109.1"/>
    <property type="molecule type" value="mRNA"/>
</dbReference>
<dbReference type="AlphaFoldDB" id="V9ILF1"/>
<keyword evidence="1" id="KW-0808">Transferase</keyword>
<proteinExistence type="evidence at transcript level"/>
<organism evidence="1">
    <name type="scientific">Apis cerana</name>
    <name type="common">Indian honeybee</name>
    <dbReference type="NCBI Taxonomy" id="7461"/>
    <lineage>
        <taxon>Eukaryota</taxon>
        <taxon>Metazoa</taxon>
        <taxon>Ecdysozoa</taxon>
        <taxon>Arthropoda</taxon>
        <taxon>Hexapoda</taxon>
        <taxon>Insecta</taxon>
        <taxon>Pterygota</taxon>
        <taxon>Neoptera</taxon>
        <taxon>Endopterygota</taxon>
        <taxon>Hymenoptera</taxon>
        <taxon>Apocrita</taxon>
        <taxon>Aculeata</taxon>
        <taxon>Apoidea</taxon>
        <taxon>Anthophila</taxon>
        <taxon>Apidae</taxon>
        <taxon>Apis</taxon>
    </lineage>
</organism>
<keyword evidence="1" id="KW-0418">Kinase</keyword>